<reference evidence="3 4" key="1">
    <citation type="journal article" date="2019" name="Int. J. Syst. Evol. Microbiol.">
        <title>The Global Catalogue of Microorganisms (GCM) 10K type strain sequencing project: providing services to taxonomists for standard genome sequencing and annotation.</title>
        <authorList>
            <consortium name="The Broad Institute Genomics Platform"/>
            <consortium name="The Broad Institute Genome Sequencing Center for Infectious Disease"/>
            <person name="Wu L."/>
            <person name="Ma J."/>
        </authorList>
    </citation>
    <scope>NUCLEOTIDE SEQUENCE [LARGE SCALE GENOMIC DNA]</scope>
    <source>
        <strain evidence="3 4">CGMCC 1.10390</strain>
    </source>
</reference>
<dbReference type="Pfam" id="PF03703">
    <property type="entry name" value="bPH_2"/>
    <property type="match status" value="1"/>
</dbReference>
<feature type="domain" description="YdbS-like PH" evidence="2">
    <location>
        <begin position="68"/>
        <end position="147"/>
    </location>
</feature>
<feature type="transmembrane region" description="Helical" evidence="1">
    <location>
        <begin position="46"/>
        <end position="68"/>
    </location>
</feature>
<evidence type="ECO:0000256" key="1">
    <source>
        <dbReference type="SAM" id="Phobius"/>
    </source>
</evidence>
<evidence type="ECO:0000313" key="4">
    <source>
        <dbReference type="Proteomes" id="UP001597034"/>
    </source>
</evidence>
<keyword evidence="4" id="KW-1185">Reference proteome</keyword>
<dbReference type="InterPro" id="IPR005182">
    <property type="entry name" value="YdbS-like_PH"/>
</dbReference>
<organism evidence="3 4">
    <name type="scientific">Haloarchaeobius litoreus</name>
    <dbReference type="NCBI Taxonomy" id="755306"/>
    <lineage>
        <taxon>Archaea</taxon>
        <taxon>Methanobacteriati</taxon>
        <taxon>Methanobacteriota</taxon>
        <taxon>Stenosarchaea group</taxon>
        <taxon>Halobacteria</taxon>
        <taxon>Halobacteriales</taxon>
        <taxon>Halorubellaceae</taxon>
        <taxon>Haloarchaeobius</taxon>
    </lineage>
</organism>
<dbReference type="EMBL" id="JBHUDO010000002">
    <property type="protein sequence ID" value="MFD1645653.1"/>
    <property type="molecule type" value="Genomic_DNA"/>
</dbReference>
<keyword evidence="1" id="KW-1133">Transmembrane helix</keyword>
<dbReference type="Proteomes" id="UP001597034">
    <property type="component" value="Unassembled WGS sequence"/>
</dbReference>
<gene>
    <name evidence="3" type="ORF">ACFSBL_08165</name>
</gene>
<name>A0ABD6DKN9_9EURY</name>
<protein>
    <submittedName>
        <fullName evidence="3">PH domain-containing protein</fullName>
    </submittedName>
</protein>
<dbReference type="AlphaFoldDB" id="A0ABD6DKN9"/>
<keyword evidence="1" id="KW-0812">Transmembrane</keyword>
<sequence>MEALHARVRIRWVVRAVIVAVVLAAVVTVPAVLFEDRLADAGVSTLLPGLAVCLLGIVLGAVHAVLLYRDWRFELQDDALYLERGVLTRIETAVPYVRVQHVDTQRSPVDRALGLSSVVIYTAGSRGADVTVPGLPPERAKRLRNELRELAVESEPEDAV</sequence>
<keyword evidence="1" id="KW-0472">Membrane</keyword>
<dbReference type="RefSeq" id="WP_256398832.1">
    <property type="nucleotide sequence ID" value="NZ_JANHJR010000001.1"/>
</dbReference>
<accession>A0ABD6DKN9</accession>
<comment type="caution">
    <text evidence="3">The sequence shown here is derived from an EMBL/GenBank/DDBJ whole genome shotgun (WGS) entry which is preliminary data.</text>
</comment>
<evidence type="ECO:0000259" key="2">
    <source>
        <dbReference type="Pfam" id="PF03703"/>
    </source>
</evidence>
<dbReference type="PANTHER" id="PTHR34473">
    <property type="entry name" value="UPF0699 TRANSMEMBRANE PROTEIN YDBS"/>
    <property type="match status" value="1"/>
</dbReference>
<feature type="transmembrane region" description="Helical" evidence="1">
    <location>
        <begin position="12"/>
        <end position="34"/>
    </location>
</feature>
<evidence type="ECO:0000313" key="3">
    <source>
        <dbReference type="EMBL" id="MFD1645653.1"/>
    </source>
</evidence>
<proteinExistence type="predicted"/>
<dbReference type="PANTHER" id="PTHR34473:SF3">
    <property type="entry name" value="TRANSMEMBRANE PROTEIN-RELATED"/>
    <property type="match status" value="1"/>
</dbReference>